<name>A0AAP0J6H7_9MAGN</name>
<proteinExistence type="predicted"/>
<feature type="compositionally biased region" description="Basic and acidic residues" evidence="1">
    <location>
        <begin position="195"/>
        <end position="204"/>
    </location>
</feature>
<evidence type="ECO:0000259" key="3">
    <source>
        <dbReference type="Pfam" id="PF20705"/>
    </source>
</evidence>
<feature type="transmembrane region" description="Helical" evidence="2">
    <location>
        <begin position="216"/>
        <end position="239"/>
    </location>
</feature>
<accession>A0AAP0J6H7</accession>
<gene>
    <name evidence="4" type="ORF">Syun_017150</name>
</gene>
<keyword evidence="2" id="KW-0812">Transmembrane</keyword>
<keyword evidence="2" id="KW-1133">Transmembrane helix</keyword>
<evidence type="ECO:0000313" key="4">
    <source>
        <dbReference type="EMBL" id="KAK9128353.1"/>
    </source>
</evidence>
<dbReference type="InterPro" id="IPR049224">
    <property type="entry name" value="DUF6821"/>
</dbReference>
<reference evidence="4 5" key="1">
    <citation type="submission" date="2024-01" db="EMBL/GenBank/DDBJ databases">
        <title>Genome assemblies of Stephania.</title>
        <authorList>
            <person name="Yang L."/>
        </authorList>
    </citation>
    <scope>NUCLEOTIDE SEQUENCE [LARGE SCALE GENOMIC DNA]</scope>
    <source>
        <strain evidence="4">YNDBR</strain>
        <tissue evidence="4">Leaf</tissue>
    </source>
</reference>
<sequence length="301" mass="34019">MDLDDWEILSNDGFLIDFHHYDRQDGIKKGLAPIKPQFDRNPNGTFHADYFICPSRRTCQIIGAAESWSDLRSGNQVIPIPTQLDQKRRKSNEEEEKVKEVIKVPIVEINKFETSVELEMIKSQNLKSVGGGGSGGVGGDQDMLLSKVFFKKPKGSDVFDMKIDFPRAIKPQLDAGSIQFEKEKETDGLNGESNDQDKVSPKLRNDNQIMPNIWKWRINGIGTLCSMGVAAATIFIFILGSNEKHKHYRQKLKFQICATEDQKRIKQVVHHASKLNQAFQAVRGVPDTRAQVTFGGYYEGF</sequence>
<feature type="domain" description="DUF6821" evidence="3">
    <location>
        <begin position="140"/>
        <end position="300"/>
    </location>
</feature>
<dbReference type="Proteomes" id="UP001420932">
    <property type="component" value="Unassembled WGS sequence"/>
</dbReference>
<dbReference type="AlphaFoldDB" id="A0AAP0J6H7"/>
<evidence type="ECO:0000256" key="1">
    <source>
        <dbReference type="SAM" id="MobiDB-lite"/>
    </source>
</evidence>
<comment type="caution">
    <text evidence="4">The sequence shown here is derived from an EMBL/GenBank/DDBJ whole genome shotgun (WGS) entry which is preliminary data.</text>
</comment>
<feature type="region of interest" description="Disordered" evidence="1">
    <location>
        <begin position="183"/>
        <end position="204"/>
    </location>
</feature>
<dbReference type="EMBL" id="JBBNAF010000007">
    <property type="protein sequence ID" value="KAK9128353.1"/>
    <property type="molecule type" value="Genomic_DNA"/>
</dbReference>
<protein>
    <recommendedName>
        <fullName evidence="3">DUF6821 domain-containing protein</fullName>
    </recommendedName>
</protein>
<dbReference type="Pfam" id="PF20705">
    <property type="entry name" value="DUF6821"/>
    <property type="match status" value="1"/>
</dbReference>
<keyword evidence="2" id="KW-0472">Membrane</keyword>
<evidence type="ECO:0000313" key="5">
    <source>
        <dbReference type="Proteomes" id="UP001420932"/>
    </source>
</evidence>
<evidence type="ECO:0000256" key="2">
    <source>
        <dbReference type="SAM" id="Phobius"/>
    </source>
</evidence>
<keyword evidence="5" id="KW-1185">Reference proteome</keyword>
<dbReference type="PANTHER" id="PTHR33646">
    <property type="entry name" value="GB|AAF00631.1"/>
    <property type="match status" value="1"/>
</dbReference>
<organism evidence="4 5">
    <name type="scientific">Stephania yunnanensis</name>
    <dbReference type="NCBI Taxonomy" id="152371"/>
    <lineage>
        <taxon>Eukaryota</taxon>
        <taxon>Viridiplantae</taxon>
        <taxon>Streptophyta</taxon>
        <taxon>Embryophyta</taxon>
        <taxon>Tracheophyta</taxon>
        <taxon>Spermatophyta</taxon>
        <taxon>Magnoliopsida</taxon>
        <taxon>Ranunculales</taxon>
        <taxon>Menispermaceae</taxon>
        <taxon>Menispermoideae</taxon>
        <taxon>Cissampelideae</taxon>
        <taxon>Stephania</taxon>
    </lineage>
</organism>
<dbReference type="PANTHER" id="PTHR33646:SF2">
    <property type="entry name" value="F20H23.8 PROTEIN"/>
    <property type="match status" value="1"/>
</dbReference>
<dbReference type="InterPro" id="IPR045883">
    <property type="entry name" value="At4g13530-like"/>
</dbReference>